<protein>
    <submittedName>
        <fullName evidence="4">Neur_chan_memb domain-containing protein</fullName>
    </submittedName>
</protein>
<name>A0A1I7WTV9_HETBA</name>
<dbReference type="AlphaFoldDB" id="A0A1I7WTV9"/>
<evidence type="ECO:0000313" key="3">
    <source>
        <dbReference type="Proteomes" id="UP000095283"/>
    </source>
</evidence>
<evidence type="ECO:0000259" key="2">
    <source>
        <dbReference type="Pfam" id="PF02932"/>
    </source>
</evidence>
<keyword evidence="1" id="KW-0812">Transmembrane</keyword>
<keyword evidence="1" id="KW-0472">Membrane</keyword>
<evidence type="ECO:0000313" key="4">
    <source>
        <dbReference type="WBParaSite" id="Hba_08556"/>
    </source>
</evidence>
<dbReference type="InterPro" id="IPR038050">
    <property type="entry name" value="Neuro_actylchol_rec"/>
</dbReference>
<dbReference type="Gene3D" id="1.20.58.390">
    <property type="entry name" value="Neurotransmitter-gated ion-channel transmembrane domain"/>
    <property type="match status" value="1"/>
</dbReference>
<dbReference type="GO" id="GO:0016020">
    <property type="term" value="C:membrane"/>
    <property type="evidence" value="ECO:0007669"/>
    <property type="project" value="InterPro"/>
</dbReference>
<reference evidence="4" key="1">
    <citation type="submission" date="2016-11" db="UniProtKB">
        <authorList>
            <consortium name="WormBaseParasite"/>
        </authorList>
    </citation>
    <scope>IDENTIFICATION</scope>
</reference>
<keyword evidence="3" id="KW-1185">Reference proteome</keyword>
<dbReference type="SUPFAM" id="SSF90112">
    <property type="entry name" value="Neurotransmitter-gated ion-channel transmembrane pore"/>
    <property type="match status" value="1"/>
</dbReference>
<dbReference type="Proteomes" id="UP000095283">
    <property type="component" value="Unplaced"/>
</dbReference>
<proteinExistence type="predicted"/>
<dbReference type="GO" id="GO:0006811">
    <property type="term" value="P:monoatomic ion transport"/>
    <property type="evidence" value="ECO:0007669"/>
    <property type="project" value="InterPro"/>
</dbReference>
<keyword evidence="1" id="KW-1133">Transmembrane helix</keyword>
<feature type="domain" description="Neurotransmitter-gated ion-channel transmembrane" evidence="2">
    <location>
        <begin position="3"/>
        <end position="109"/>
    </location>
</feature>
<accession>A0A1I7WTV9</accession>
<feature type="transmembrane region" description="Helical" evidence="1">
    <location>
        <begin position="12"/>
        <end position="36"/>
    </location>
</feature>
<evidence type="ECO:0000256" key="1">
    <source>
        <dbReference type="SAM" id="Phobius"/>
    </source>
</evidence>
<dbReference type="InterPro" id="IPR036719">
    <property type="entry name" value="Neuro-gated_channel_TM_sf"/>
</dbReference>
<dbReference type="InterPro" id="IPR006029">
    <property type="entry name" value="Neurotrans-gated_channel_TM"/>
</dbReference>
<dbReference type="WBParaSite" id="Hba_08556">
    <property type="protein sequence ID" value="Hba_08556"/>
    <property type="gene ID" value="Hba_08556"/>
</dbReference>
<sequence>MTPTTSESIPLLGVFFSAVTFIVAMSISFTILILNIRYRQNDNHIMSQSFRSLFVEFIPWLMLMKRPGHKFVNRQIVNVMSSLEADCMQCASRESGNSLSSCHSDEEPDRLSDSFTPSFYNLPGERLRLDRKVGEVGIL</sequence>
<dbReference type="Pfam" id="PF02932">
    <property type="entry name" value="Neur_chan_memb"/>
    <property type="match status" value="1"/>
</dbReference>
<organism evidence="3 4">
    <name type="scientific">Heterorhabditis bacteriophora</name>
    <name type="common">Entomopathogenic nematode worm</name>
    <dbReference type="NCBI Taxonomy" id="37862"/>
    <lineage>
        <taxon>Eukaryota</taxon>
        <taxon>Metazoa</taxon>
        <taxon>Ecdysozoa</taxon>
        <taxon>Nematoda</taxon>
        <taxon>Chromadorea</taxon>
        <taxon>Rhabditida</taxon>
        <taxon>Rhabditina</taxon>
        <taxon>Rhabditomorpha</taxon>
        <taxon>Strongyloidea</taxon>
        <taxon>Heterorhabditidae</taxon>
        <taxon>Heterorhabditis</taxon>
    </lineage>
</organism>